<dbReference type="GO" id="GO:0003723">
    <property type="term" value="F:RNA binding"/>
    <property type="evidence" value="ECO:0007669"/>
    <property type="project" value="UniProtKB-KW"/>
</dbReference>
<keyword evidence="12" id="KW-1185">Reference proteome</keyword>
<accession>A0AAI9EBA0</accession>
<dbReference type="EMBL" id="CAVMBE010000030">
    <property type="protein sequence ID" value="CAK4024644.1"/>
    <property type="molecule type" value="Genomic_DNA"/>
</dbReference>
<evidence type="ECO:0000256" key="7">
    <source>
        <dbReference type="ARBA" id="ARBA00022884"/>
    </source>
</evidence>
<feature type="compositionally biased region" description="Basic and acidic residues" evidence="10">
    <location>
        <begin position="151"/>
        <end position="161"/>
    </location>
</feature>
<dbReference type="SUPFAM" id="SSF50447">
    <property type="entry name" value="Translation proteins"/>
    <property type="match status" value="1"/>
</dbReference>
<dbReference type="GO" id="GO:0001522">
    <property type="term" value="P:pseudouridine synthesis"/>
    <property type="evidence" value="ECO:0007669"/>
    <property type="project" value="InterPro"/>
</dbReference>
<comment type="subcellular location">
    <subcellularLocation>
        <location evidence="1">Nucleus</location>
    </subcellularLocation>
</comment>
<feature type="compositionally biased region" description="Basic and acidic residues" evidence="10">
    <location>
        <begin position="77"/>
        <end position="93"/>
    </location>
</feature>
<organism evidence="11 12">
    <name type="scientific">Lecanosticta acicola</name>
    <dbReference type="NCBI Taxonomy" id="111012"/>
    <lineage>
        <taxon>Eukaryota</taxon>
        <taxon>Fungi</taxon>
        <taxon>Dikarya</taxon>
        <taxon>Ascomycota</taxon>
        <taxon>Pezizomycotina</taxon>
        <taxon>Dothideomycetes</taxon>
        <taxon>Dothideomycetidae</taxon>
        <taxon>Mycosphaerellales</taxon>
        <taxon>Mycosphaerellaceae</taxon>
        <taxon>Lecanosticta</taxon>
    </lineage>
</organism>
<keyword evidence="6" id="KW-0597">Phosphoprotein</keyword>
<evidence type="ECO:0000256" key="2">
    <source>
        <dbReference type="ARBA" id="ARBA00009801"/>
    </source>
</evidence>
<dbReference type="GO" id="GO:0005732">
    <property type="term" value="C:sno(s)RNA-containing ribonucleoprotein complex"/>
    <property type="evidence" value="ECO:0007669"/>
    <property type="project" value="InterPro"/>
</dbReference>
<evidence type="ECO:0000256" key="8">
    <source>
        <dbReference type="ARBA" id="ARBA00023242"/>
    </source>
</evidence>
<dbReference type="GO" id="GO:0005634">
    <property type="term" value="C:nucleus"/>
    <property type="evidence" value="ECO:0007669"/>
    <property type="project" value="UniProtKB-SubCell"/>
</dbReference>
<evidence type="ECO:0000256" key="5">
    <source>
        <dbReference type="ARBA" id="ARBA00022552"/>
    </source>
</evidence>
<feature type="region of interest" description="Disordered" evidence="10">
    <location>
        <begin position="656"/>
        <end position="693"/>
    </location>
</feature>
<dbReference type="InterPro" id="IPR038664">
    <property type="entry name" value="Gar1/Naf1_Cbf5-bd_sf"/>
</dbReference>
<keyword evidence="5" id="KW-0698">rRNA processing</keyword>
<comment type="caution">
    <text evidence="11">The sequence shown here is derived from an EMBL/GenBank/DDBJ whole genome shotgun (WGS) entry which is preliminary data.</text>
</comment>
<dbReference type="InterPro" id="IPR007504">
    <property type="entry name" value="H/ACA_rnp_Gar1/Naf1"/>
</dbReference>
<feature type="compositionally biased region" description="Acidic residues" evidence="10">
    <location>
        <begin position="39"/>
        <end position="50"/>
    </location>
</feature>
<name>A0AAI9EBA0_9PEZI</name>
<reference evidence="11" key="1">
    <citation type="submission" date="2023-11" db="EMBL/GenBank/DDBJ databases">
        <authorList>
            <person name="Alioto T."/>
            <person name="Alioto T."/>
            <person name="Gomez Garrido J."/>
        </authorList>
    </citation>
    <scope>NUCLEOTIDE SEQUENCE</scope>
</reference>
<feature type="region of interest" description="Disordered" evidence="10">
    <location>
        <begin position="1"/>
        <end position="241"/>
    </location>
</feature>
<dbReference type="AlphaFoldDB" id="A0AAI9EBA0"/>
<dbReference type="Gene3D" id="2.40.10.230">
    <property type="entry name" value="Probable tRNA pseudouridine synthase domain"/>
    <property type="match status" value="1"/>
</dbReference>
<keyword evidence="7" id="KW-0694">RNA-binding</keyword>
<protein>
    <recommendedName>
        <fullName evidence="3">H/ACA ribonucleoprotein complex non-core subunit NAF1</fullName>
    </recommendedName>
    <alternativeName>
        <fullName evidence="9">Nuclear assembly factor 1</fullName>
    </alternativeName>
</protein>
<dbReference type="Pfam" id="PF04410">
    <property type="entry name" value="Gar1"/>
    <property type="match status" value="1"/>
</dbReference>
<evidence type="ECO:0000313" key="11">
    <source>
        <dbReference type="EMBL" id="CAK4024644.1"/>
    </source>
</evidence>
<feature type="region of interest" description="Disordered" evidence="10">
    <location>
        <begin position="425"/>
        <end position="611"/>
    </location>
</feature>
<feature type="compositionally biased region" description="Acidic residues" evidence="10">
    <location>
        <begin position="212"/>
        <end position="241"/>
    </location>
</feature>
<feature type="compositionally biased region" description="Low complexity" evidence="10">
    <location>
        <begin position="656"/>
        <end position="689"/>
    </location>
</feature>
<keyword evidence="8" id="KW-0539">Nucleus</keyword>
<evidence type="ECO:0000256" key="1">
    <source>
        <dbReference type="ARBA" id="ARBA00004123"/>
    </source>
</evidence>
<proteinExistence type="inferred from homology"/>
<feature type="compositionally biased region" description="Basic and acidic residues" evidence="10">
    <location>
        <begin position="15"/>
        <end position="25"/>
    </location>
</feature>
<evidence type="ECO:0000256" key="3">
    <source>
        <dbReference type="ARBA" id="ARBA00021438"/>
    </source>
</evidence>
<dbReference type="InterPro" id="IPR040309">
    <property type="entry name" value="Naf1"/>
</dbReference>
<dbReference type="PANTHER" id="PTHR31633">
    <property type="entry name" value="H/ACA RIBONUCLEOPROTEIN COMPLEX NON-CORE SUBUNIT NAF1"/>
    <property type="match status" value="1"/>
</dbReference>
<dbReference type="GO" id="GO:0006364">
    <property type="term" value="P:rRNA processing"/>
    <property type="evidence" value="ECO:0007669"/>
    <property type="project" value="UniProtKB-KW"/>
</dbReference>
<feature type="compositionally biased region" description="Basic and acidic residues" evidence="10">
    <location>
        <begin position="506"/>
        <end position="539"/>
    </location>
</feature>
<evidence type="ECO:0000256" key="10">
    <source>
        <dbReference type="SAM" id="MobiDB-lite"/>
    </source>
</evidence>
<evidence type="ECO:0000256" key="6">
    <source>
        <dbReference type="ARBA" id="ARBA00022553"/>
    </source>
</evidence>
<gene>
    <name evidence="11" type="ORF">LECACI_7A004928</name>
</gene>
<evidence type="ECO:0000313" key="12">
    <source>
        <dbReference type="Proteomes" id="UP001296104"/>
    </source>
</evidence>
<keyword evidence="4" id="KW-0690">Ribosome biogenesis</keyword>
<dbReference type="PANTHER" id="PTHR31633:SF1">
    <property type="entry name" value="H_ACA RIBONUCLEOPROTEIN COMPLEX NON-CORE SUBUNIT NAF1"/>
    <property type="match status" value="1"/>
</dbReference>
<sequence length="708" mass="76339">MSEHPNATVDLQNPDEARPPKRARLDAPLTVTQDLQQEVMDDDDDWDDVYGDTSANTDGGVAPVSDADPTSTLPSAPHEHQFGVTEDRPENGKQSEVPDGVPPEAISEGDDLVGPPPQPPLENNDKASIDVMEETTEAEVQPTVPALGKAAKTEERSEAEKSATNAQNGGLDQLMADVEPAQSRLKATEDAEFMQAAAAQKSNENAEWQFDTSDEDSSDSDTTDPDDSSDDSDSGSEGDYEMLDPATAAKILMAEEKNEEGEGAGANVDRQPRTQNEVKEEIVPKPDITITPEMPITFLGTVENIVEKMVLIKGATPGEYQVLEGGSVLCNEDRKVLGAVADTFGRVQEPMYSMAFTNAEEVRDYGLEIGSKIFYVNDHSTFVFTQPLRNLKGTDASNIHDEEVGEDELEFSDDEKEAEFKRQKKLAKKEGRGGLSRSAFESGERIVARPGFGGNSDAPAQTYGGGLSYDDNGSDDFYQPLKRPENLSQLMAGSAPPPREQPPFADRGRGRGRGDRGRGRGDRGRGDRGRGRGGFEQRHQRGGRGGFESGHQHQQGRGHRGNAHGLSDRQSGSGAQGAPQNQPNPPNAHQPASTQGLYQPPPQTYQTGSNQLSYGNQAAIAAQQYGYYGQQYNQQAPAGSVPAGAYVNPAFFHSQAQQQQQQAYTGWNGQYQHQQPAQPQAGSGAQQAPSNIDIGSILAQLQGQPPHQ</sequence>
<dbReference type="Proteomes" id="UP001296104">
    <property type="component" value="Unassembled WGS sequence"/>
</dbReference>
<dbReference type="GO" id="GO:0000493">
    <property type="term" value="P:box H/ACA snoRNP assembly"/>
    <property type="evidence" value="ECO:0007669"/>
    <property type="project" value="InterPro"/>
</dbReference>
<evidence type="ECO:0000256" key="4">
    <source>
        <dbReference type="ARBA" id="ARBA00022517"/>
    </source>
</evidence>
<dbReference type="InterPro" id="IPR009000">
    <property type="entry name" value="Transl_B-barrel_sf"/>
</dbReference>
<evidence type="ECO:0000256" key="9">
    <source>
        <dbReference type="ARBA" id="ARBA00076743"/>
    </source>
</evidence>
<dbReference type="FunFam" id="2.40.10.230:FF:000002">
    <property type="entry name" value="H/ACA ribonucleoprotein complex non-core subunit NAF1"/>
    <property type="match status" value="1"/>
</dbReference>
<comment type="similarity">
    <text evidence="2">Belongs to the NAF1 family.</text>
</comment>